<evidence type="ECO:0000313" key="2">
    <source>
        <dbReference type="Proteomes" id="UP000720124"/>
    </source>
</evidence>
<protein>
    <submittedName>
        <fullName evidence="1">Uncharacterized protein</fullName>
    </submittedName>
</protein>
<reference evidence="1 2" key="1">
    <citation type="submission" date="2020-06" db="EMBL/GenBank/DDBJ databases">
        <title>Global-level population genomics: horizontal gene transfer, symbiosis and evolution in Rhizobia.</title>
        <authorList>
            <person name="Gai Y."/>
        </authorList>
    </citation>
    <scope>NUCLEOTIDE SEQUENCE [LARGE SCALE GENOMIC DNA]</scope>
    <source>
        <strain evidence="1 2">PLR6_1b</strain>
    </source>
</reference>
<evidence type="ECO:0000313" key="1">
    <source>
        <dbReference type="EMBL" id="MBY3594257.1"/>
    </source>
</evidence>
<gene>
    <name evidence="1" type="ORF">HJA87_31135</name>
</gene>
<sequence>MSIQSVLPSWRFIHSDQMKIESRRFFMRVESMPLYETPERMAKLAASFAKDLPTDYPMIHKADQKCGGVITEAILHLGRTNYDTRQPGYFYLLGQAFDSLPVKNIEDCIRNNMRRFIDYAPPKKTQAKAG</sequence>
<dbReference type="EMBL" id="JABTXI010000026">
    <property type="protein sequence ID" value="MBY3594257.1"/>
    <property type="molecule type" value="Genomic_DNA"/>
</dbReference>
<accession>A0ABS7LS28</accession>
<keyword evidence="2" id="KW-1185">Reference proteome</keyword>
<dbReference type="Proteomes" id="UP000720124">
    <property type="component" value="Unassembled WGS sequence"/>
</dbReference>
<name>A0ABS7LS28_9HYPH</name>
<comment type="caution">
    <text evidence="1">The sequence shown here is derived from an EMBL/GenBank/DDBJ whole genome shotgun (WGS) entry which is preliminary data.</text>
</comment>
<dbReference type="RefSeq" id="WP_222012550.1">
    <property type="nucleotide sequence ID" value="NZ_JABTXI010000026.1"/>
</dbReference>
<organism evidence="1 2">
    <name type="scientific">Rhizobium bangladeshense</name>
    <dbReference type="NCBI Taxonomy" id="1138189"/>
    <lineage>
        <taxon>Bacteria</taxon>
        <taxon>Pseudomonadati</taxon>
        <taxon>Pseudomonadota</taxon>
        <taxon>Alphaproteobacteria</taxon>
        <taxon>Hyphomicrobiales</taxon>
        <taxon>Rhizobiaceae</taxon>
        <taxon>Rhizobium/Agrobacterium group</taxon>
        <taxon>Rhizobium</taxon>
    </lineage>
</organism>
<proteinExistence type="predicted"/>